<dbReference type="EMBL" id="JAVRRL010000048">
    <property type="protein sequence ID" value="KAK5110516.1"/>
    <property type="molecule type" value="Genomic_DNA"/>
</dbReference>
<evidence type="ECO:0000313" key="10">
    <source>
        <dbReference type="Proteomes" id="UP001310890"/>
    </source>
</evidence>
<accession>A0AAN7TGL2</accession>
<dbReference type="InterPro" id="IPR018574">
    <property type="entry name" value="Structure-sp_endonuc_su_Slx4"/>
</dbReference>
<dbReference type="Proteomes" id="UP001310890">
    <property type="component" value="Unassembled WGS sequence"/>
</dbReference>
<evidence type="ECO:0000256" key="2">
    <source>
        <dbReference type="ARBA" id="ARBA00006661"/>
    </source>
</evidence>
<reference evidence="9" key="1">
    <citation type="submission" date="2023-08" db="EMBL/GenBank/DDBJ databases">
        <title>Black Yeasts Isolated from many extreme environments.</title>
        <authorList>
            <person name="Coleine C."/>
            <person name="Stajich J.E."/>
            <person name="Selbmann L."/>
        </authorList>
    </citation>
    <scope>NUCLEOTIDE SEQUENCE</scope>
    <source>
        <strain evidence="9">CCFEE 5401</strain>
    </source>
</reference>
<keyword evidence="3" id="KW-0227">DNA damage</keyword>
<dbReference type="Pfam" id="PF09494">
    <property type="entry name" value="Slx4"/>
    <property type="match status" value="1"/>
</dbReference>
<feature type="region of interest" description="Disordered" evidence="8">
    <location>
        <begin position="22"/>
        <end position="81"/>
    </location>
</feature>
<dbReference type="GO" id="GO:0006260">
    <property type="term" value="P:DNA replication"/>
    <property type="evidence" value="ECO:0007669"/>
    <property type="project" value="InterPro"/>
</dbReference>
<evidence type="ECO:0000256" key="6">
    <source>
        <dbReference type="ARBA" id="ARBA00023242"/>
    </source>
</evidence>
<comment type="similarity">
    <text evidence="2">Belongs to the SLX4 family.</text>
</comment>
<dbReference type="AlphaFoldDB" id="A0AAN7TGL2"/>
<feature type="region of interest" description="Disordered" evidence="8">
    <location>
        <begin position="510"/>
        <end position="529"/>
    </location>
</feature>
<feature type="region of interest" description="Disordered" evidence="8">
    <location>
        <begin position="264"/>
        <end position="293"/>
    </location>
</feature>
<feature type="region of interest" description="Disordered" evidence="8">
    <location>
        <begin position="109"/>
        <end position="166"/>
    </location>
</feature>
<keyword evidence="5" id="KW-0234">DNA repair</keyword>
<feature type="compositionally biased region" description="Basic and acidic residues" evidence="8">
    <location>
        <begin position="111"/>
        <end position="121"/>
    </location>
</feature>
<keyword evidence="6" id="KW-0539">Nucleus</keyword>
<evidence type="ECO:0000256" key="8">
    <source>
        <dbReference type="SAM" id="MobiDB-lite"/>
    </source>
</evidence>
<feature type="compositionally biased region" description="Basic residues" evidence="8">
    <location>
        <begin position="510"/>
        <end position="525"/>
    </location>
</feature>
<dbReference type="GO" id="GO:0033557">
    <property type="term" value="C:Slx1-Slx4 complex"/>
    <property type="evidence" value="ECO:0007669"/>
    <property type="project" value="InterPro"/>
</dbReference>
<sequence length="578" mass="64151">MELADSPRKPLGELIGNLKYTATAEKRSISGDSTTKRRRIELADPSTTSAVPKKLKNTAKVQAEAPRPRERAKKPAKKPRTITEAATAAYQLPEVVDVPDNSVSKFFVQEKVADREPETGKKPRKSRAKLSTEEGSETTTPIVKRARKKKVTVEKPEPPLLYTPRKASEQAESQCFFFGTSSQIVLPESPTFIKQIQIATEESEAMSQAQKQPTGSPRGRSYLKVPTAPHGTSLSVGQAEREHWCASARDWKGGLLRESSGLMTKKKAPKPLTKTVSAPVAQPKQMPSGFPVVGTGPNVLEKTTPARGVPATIVILSSSSVVRSPNKAPKTTSVKHDSPLELPSESYIDIDDIPDETTMNTMPEKVAEAIAPASDSFMDIDDISDHDLPPTPSPPRRRASAPTSPVQPLAFSRPVTARVPQIEEQTTDVSITKPSYLSTTAALKATDPQWPDIRELLFPQITHQIKTAKRSSDPRNPSWNQKILLYDPIVLEDITPWLNEQNLRISVRRMKAKEKTKPGRKKKKRQEPEEELLLVGSEQEFEMVKEDVQPWMVQKWCEEKSICCLWKEGLRGGVKTRY</sequence>
<evidence type="ECO:0000256" key="1">
    <source>
        <dbReference type="ARBA" id="ARBA00004123"/>
    </source>
</evidence>
<organism evidence="9 10">
    <name type="scientific">Meristemomyces frigidus</name>
    <dbReference type="NCBI Taxonomy" id="1508187"/>
    <lineage>
        <taxon>Eukaryota</taxon>
        <taxon>Fungi</taxon>
        <taxon>Dikarya</taxon>
        <taxon>Ascomycota</taxon>
        <taxon>Pezizomycotina</taxon>
        <taxon>Dothideomycetes</taxon>
        <taxon>Dothideomycetidae</taxon>
        <taxon>Mycosphaerellales</taxon>
        <taxon>Teratosphaeriaceae</taxon>
        <taxon>Meristemomyces</taxon>
    </lineage>
</organism>
<feature type="compositionally biased region" description="Basic residues" evidence="8">
    <location>
        <begin position="70"/>
        <end position="80"/>
    </location>
</feature>
<evidence type="ECO:0000313" key="9">
    <source>
        <dbReference type="EMBL" id="KAK5110516.1"/>
    </source>
</evidence>
<evidence type="ECO:0000256" key="7">
    <source>
        <dbReference type="ARBA" id="ARBA00029496"/>
    </source>
</evidence>
<protein>
    <recommendedName>
        <fullName evidence="7">Structure-specific endonuclease subunit SLX4</fullName>
    </recommendedName>
</protein>
<name>A0AAN7TGL2_9PEZI</name>
<dbReference type="GO" id="GO:0006310">
    <property type="term" value="P:DNA recombination"/>
    <property type="evidence" value="ECO:0007669"/>
    <property type="project" value="UniProtKB-KW"/>
</dbReference>
<gene>
    <name evidence="9" type="ORF">LTR62_005708</name>
</gene>
<evidence type="ECO:0000256" key="5">
    <source>
        <dbReference type="ARBA" id="ARBA00023204"/>
    </source>
</evidence>
<evidence type="ECO:0000256" key="3">
    <source>
        <dbReference type="ARBA" id="ARBA00022763"/>
    </source>
</evidence>
<comment type="caution">
    <text evidence="9">The sequence shown here is derived from an EMBL/GenBank/DDBJ whole genome shotgun (WGS) entry which is preliminary data.</text>
</comment>
<dbReference type="GO" id="GO:0006281">
    <property type="term" value="P:DNA repair"/>
    <property type="evidence" value="ECO:0007669"/>
    <property type="project" value="UniProtKB-KW"/>
</dbReference>
<evidence type="ECO:0000256" key="4">
    <source>
        <dbReference type="ARBA" id="ARBA00023172"/>
    </source>
</evidence>
<comment type="subcellular location">
    <subcellularLocation>
        <location evidence="1">Nucleus</location>
    </subcellularLocation>
</comment>
<feature type="region of interest" description="Disordered" evidence="8">
    <location>
        <begin position="379"/>
        <end position="409"/>
    </location>
</feature>
<proteinExistence type="inferred from homology"/>
<keyword evidence="4" id="KW-0233">DNA recombination</keyword>